<evidence type="ECO:0000313" key="1">
    <source>
        <dbReference type="EMBL" id="GMS80430.1"/>
    </source>
</evidence>
<proteinExistence type="predicted"/>
<protein>
    <submittedName>
        <fullName evidence="1">Uncharacterized protein</fullName>
    </submittedName>
</protein>
<organism evidence="1 2">
    <name type="scientific">Pristionchus entomophagus</name>
    <dbReference type="NCBI Taxonomy" id="358040"/>
    <lineage>
        <taxon>Eukaryota</taxon>
        <taxon>Metazoa</taxon>
        <taxon>Ecdysozoa</taxon>
        <taxon>Nematoda</taxon>
        <taxon>Chromadorea</taxon>
        <taxon>Rhabditida</taxon>
        <taxon>Rhabditina</taxon>
        <taxon>Diplogasteromorpha</taxon>
        <taxon>Diplogasteroidea</taxon>
        <taxon>Neodiplogasteridae</taxon>
        <taxon>Pristionchus</taxon>
    </lineage>
</organism>
<name>A0AAV5SJU5_9BILA</name>
<keyword evidence="2" id="KW-1185">Reference proteome</keyword>
<reference evidence="1" key="1">
    <citation type="submission" date="2023-10" db="EMBL/GenBank/DDBJ databases">
        <title>Genome assembly of Pristionchus species.</title>
        <authorList>
            <person name="Yoshida K."/>
            <person name="Sommer R.J."/>
        </authorList>
    </citation>
    <scope>NUCLEOTIDE SEQUENCE</scope>
    <source>
        <strain evidence="1">RS0144</strain>
    </source>
</reference>
<dbReference type="EMBL" id="BTSX01000001">
    <property type="protein sequence ID" value="GMS80430.1"/>
    <property type="molecule type" value="Genomic_DNA"/>
</dbReference>
<evidence type="ECO:0000313" key="2">
    <source>
        <dbReference type="Proteomes" id="UP001432027"/>
    </source>
</evidence>
<sequence>MSFPSSPRSFRPHLNPLFSLSRVHGFDLSSNYSLYSTKNPISVSISSLRSRCCVWNCRWICLLCPWRD</sequence>
<dbReference type="Proteomes" id="UP001432027">
    <property type="component" value="Unassembled WGS sequence"/>
</dbReference>
<comment type="caution">
    <text evidence="1">The sequence shown here is derived from an EMBL/GenBank/DDBJ whole genome shotgun (WGS) entry which is preliminary data.</text>
</comment>
<accession>A0AAV5SJU5</accession>
<dbReference type="AlphaFoldDB" id="A0AAV5SJU5"/>
<gene>
    <name evidence="1" type="ORF">PENTCL1PPCAC_2605</name>
</gene>